<evidence type="ECO:0000256" key="1">
    <source>
        <dbReference type="SAM" id="MobiDB-lite"/>
    </source>
</evidence>
<proteinExistence type="predicted"/>
<protein>
    <submittedName>
        <fullName evidence="2">Uncharacterized protein</fullName>
    </submittedName>
</protein>
<dbReference type="EMBL" id="CP011497">
    <property type="protein sequence ID" value="AKJ08616.1"/>
    <property type="molecule type" value="Genomic_DNA"/>
</dbReference>
<accession>A0ABN4GB96</accession>
<dbReference type="Proteomes" id="UP000035366">
    <property type="component" value="Chromosome"/>
</dbReference>
<reference evidence="2 3" key="1">
    <citation type="journal article" date="2015" name="ISME J.">
        <title>Draft Genome Sequence of Streptomyces incarnatus NRRL8089, which Produces the Nucleoside Antibiotic Sinefungin.</title>
        <authorList>
            <person name="Oshima K."/>
            <person name="Hattori M."/>
            <person name="Shimizu H."/>
            <person name="Fukuda K."/>
            <person name="Nemoto M."/>
            <person name="Inagaki K."/>
            <person name="Tamura T."/>
        </authorList>
    </citation>
    <scope>NUCLEOTIDE SEQUENCE [LARGE SCALE GENOMIC DNA]</scope>
    <source>
        <strain evidence="2 3">NRRL 8089</strain>
    </source>
</reference>
<name>A0ABN4GB96_9ACTN</name>
<evidence type="ECO:0000313" key="2">
    <source>
        <dbReference type="EMBL" id="AKJ08616.1"/>
    </source>
</evidence>
<feature type="region of interest" description="Disordered" evidence="1">
    <location>
        <begin position="41"/>
        <end position="79"/>
    </location>
</feature>
<keyword evidence="3" id="KW-1185">Reference proteome</keyword>
<sequence>MRSQHRAVVFRLVAALHTGRIQGLLEVMAPCMALIAAGDGGTTAVRAPGGRTSGAEADRTASRGTTTDDDPDLQPLRST</sequence>
<organism evidence="2 3">
    <name type="scientific">Streptomyces incarnatus</name>
    <dbReference type="NCBI Taxonomy" id="665007"/>
    <lineage>
        <taxon>Bacteria</taxon>
        <taxon>Bacillati</taxon>
        <taxon>Actinomycetota</taxon>
        <taxon>Actinomycetes</taxon>
        <taxon>Kitasatosporales</taxon>
        <taxon>Streptomycetaceae</taxon>
        <taxon>Streptomyces</taxon>
    </lineage>
</organism>
<evidence type="ECO:0000313" key="3">
    <source>
        <dbReference type="Proteomes" id="UP000035366"/>
    </source>
</evidence>
<gene>
    <name evidence="2" type="ORF">ABB07_00700</name>
</gene>